<name>A0A7R8CFM2_LEPSM</name>
<dbReference type="Proteomes" id="UP000675881">
    <property type="component" value="Chromosome 11"/>
</dbReference>
<feature type="region of interest" description="Disordered" evidence="1">
    <location>
        <begin position="23"/>
        <end position="53"/>
    </location>
</feature>
<keyword evidence="3" id="KW-1185">Reference proteome</keyword>
<feature type="compositionally biased region" description="Low complexity" evidence="1">
    <location>
        <begin position="157"/>
        <end position="170"/>
    </location>
</feature>
<feature type="compositionally biased region" description="Basic and acidic residues" evidence="1">
    <location>
        <begin position="33"/>
        <end position="48"/>
    </location>
</feature>
<feature type="region of interest" description="Disordered" evidence="1">
    <location>
        <begin position="145"/>
        <end position="173"/>
    </location>
</feature>
<reference evidence="2" key="1">
    <citation type="submission" date="2021-02" db="EMBL/GenBank/DDBJ databases">
        <authorList>
            <person name="Bekaert M."/>
        </authorList>
    </citation>
    <scope>NUCLEOTIDE SEQUENCE</scope>
    <source>
        <strain evidence="2">IoA-00</strain>
    </source>
</reference>
<feature type="compositionally biased region" description="Acidic residues" evidence="1">
    <location>
        <begin position="273"/>
        <end position="282"/>
    </location>
</feature>
<dbReference type="EMBL" id="HG994590">
    <property type="protein sequence ID" value="CAF2807715.1"/>
    <property type="molecule type" value="Genomic_DNA"/>
</dbReference>
<gene>
    <name evidence="2" type="ORF">LSAA_3088</name>
</gene>
<feature type="compositionally biased region" description="Low complexity" evidence="1">
    <location>
        <begin position="185"/>
        <end position="223"/>
    </location>
</feature>
<sequence length="291" mass="31084">MPMTNNRKWKNIVITNRIKEPESLPYENGGEITAKERRSRDRGGHRSFFDQSLPLETPPVLLLPTQPSSSTAPASSNSASAHQILFIPQFSSIGGGLVEEGEDKRPSCSSSQSVAVSTAATIISLIQSSDGSLLPESLNPTSIDICTNFPSSPPQAPSSSTTTSILTSSTNKKPRSLKIVECLDSSSTTHTTASPSSPSTSSWNLILPSHPSVESPSSSSSPSHQGGGDKEISSVVIAASTTTTATKRSFSQHIMEEEDEDEEEAGGHLSWNPDEEQDQSAEEDGKIMRHY</sequence>
<protein>
    <submittedName>
        <fullName evidence="2">(salmon louse) hypothetical protein</fullName>
    </submittedName>
</protein>
<evidence type="ECO:0000313" key="3">
    <source>
        <dbReference type="Proteomes" id="UP000675881"/>
    </source>
</evidence>
<proteinExistence type="predicted"/>
<feature type="region of interest" description="Disordered" evidence="1">
    <location>
        <begin position="185"/>
        <end position="291"/>
    </location>
</feature>
<evidence type="ECO:0000313" key="2">
    <source>
        <dbReference type="EMBL" id="CAF2807715.1"/>
    </source>
</evidence>
<evidence type="ECO:0000256" key="1">
    <source>
        <dbReference type="SAM" id="MobiDB-lite"/>
    </source>
</evidence>
<accession>A0A7R8CFM2</accession>
<dbReference type="AlphaFoldDB" id="A0A7R8CFM2"/>
<feature type="compositionally biased region" description="Low complexity" evidence="1">
    <location>
        <begin position="233"/>
        <end position="246"/>
    </location>
</feature>
<organism evidence="2 3">
    <name type="scientific">Lepeophtheirus salmonis</name>
    <name type="common">Salmon louse</name>
    <name type="synonym">Caligus salmonis</name>
    <dbReference type="NCBI Taxonomy" id="72036"/>
    <lineage>
        <taxon>Eukaryota</taxon>
        <taxon>Metazoa</taxon>
        <taxon>Ecdysozoa</taxon>
        <taxon>Arthropoda</taxon>
        <taxon>Crustacea</taxon>
        <taxon>Multicrustacea</taxon>
        <taxon>Hexanauplia</taxon>
        <taxon>Copepoda</taxon>
        <taxon>Siphonostomatoida</taxon>
        <taxon>Caligidae</taxon>
        <taxon>Lepeophtheirus</taxon>
    </lineage>
</organism>